<dbReference type="EMBL" id="GG666612">
    <property type="protein sequence ID" value="EEN49031.1"/>
    <property type="molecule type" value="Genomic_DNA"/>
</dbReference>
<accession>C3ZE75</accession>
<name>C3ZE75_BRAFL</name>
<protein>
    <submittedName>
        <fullName evidence="1">Uncharacterized protein</fullName>
    </submittedName>
</protein>
<organism>
    <name type="scientific">Branchiostoma floridae</name>
    <name type="common">Florida lancelet</name>
    <name type="synonym">Amphioxus</name>
    <dbReference type="NCBI Taxonomy" id="7739"/>
    <lineage>
        <taxon>Eukaryota</taxon>
        <taxon>Metazoa</taxon>
        <taxon>Chordata</taxon>
        <taxon>Cephalochordata</taxon>
        <taxon>Leptocardii</taxon>
        <taxon>Amphioxiformes</taxon>
        <taxon>Branchiostomatidae</taxon>
        <taxon>Branchiostoma</taxon>
    </lineage>
</organism>
<reference evidence="1" key="1">
    <citation type="journal article" date="2008" name="Nature">
        <title>The amphioxus genome and the evolution of the chordate karyotype.</title>
        <authorList>
            <consortium name="US DOE Joint Genome Institute (JGI-PGF)"/>
            <person name="Putnam N.H."/>
            <person name="Butts T."/>
            <person name="Ferrier D.E.K."/>
            <person name="Furlong R.F."/>
            <person name="Hellsten U."/>
            <person name="Kawashima T."/>
            <person name="Robinson-Rechavi M."/>
            <person name="Shoguchi E."/>
            <person name="Terry A."/>
            <person name="Yu J.-K."/>
            <person name="Benito-Gutierrez E.L."/>
            <person name="Dubchak I."/>
            <person name="Garcia-Fernandez J."/>
            <person name="Gibson-Brown J.J."/>
            <person name="Grigoriev I.V."/>
            <person name="Horton A.C."/>
            <person name="de Jong P.J."/>
            <person name="Jurka J."/>
            <person name="Kapitonov V.V."/>
            <person name="Kohara Y."/>
            <person name="Kuroki Y."/>
            <person name="Lindquist E."/>
            <person name="Lucas S."/>
            <person name="Osoegawa K."/>
            <person name="Pennacchio L.A."/>
            <person name="Salamov A.A."/>
            <person name="Satou Y."/>
            <person name="Sauka-Spengler T."/>
            <person name="Schmutz J."/>
            <person name="Shin-I T."/>
            <person name="Toyoda A."/>
            <person name="Bronner-Fraser M."/>
            <person name="Fujiyama A."/>
            <person name="Holland L.Z."/>
            <person name="Holland P.W.H."/>
            <person name="Satoh N."/>
            <person name="Rokhsar D.S."/>
        </authorList>
    </citation>
    <scope>NUCLEOTIDE SEQUENCE [LARGE SCALE GENOMIC DNA]</scope>
    <source>
        <strain evidence="1">S238N-H82</strain>
        <tissue evidence="1">Testes</tissue>
    </source>
</reference>
<gene>
    <name evidence="1" type="ORF">BRAFLDRAFT_74339</name>
</gene>
<evidence type="ECO:0000313" key="1">
    <source>
        <dbReference type="EMBL" id="EEN49031.1"/>
    </source>
</evidence>
<proteinExistence type="predicted"/>
<dbReference type="AlphaFoldDB" id="C3ZE75"/>
<dbReference type="InParanoid" id="C3ZE75"/>
<sequence length="112" mass="12582">MPLKVAVSLLGCQKHLTKCVVLTTYESRHDILSTGVPPCFRRNKNVSQGCPETLEFSFIVLRCIRLPVKETCFNSSFPRCLVSGCSGNRIRSPRSVRLASSLNRGRRVRTSR</sequence>